<proteinExistence type="predicted"/>
<protein>
    <submittedName>
        <fullName evidence="1">Uncharacterized protein</fullName>
    </submittedName>
</protein>
<accession>A0A8S1KS96</accession>
<sequence>MAMGIKRPLLHEFIIKCTIALNINPTATAAIPYNTALIVLNPLYFFQQGNIPNIVKNPGRNINISAKIAIGIPPIKAPIYIAILNIGPGIQDTKAKAFQNCSVVKQFDKENQIIGKTT</sequence>
<name>A0A8S1KS96_PARPR</name>
<evidence type="ECO:0000313" key="2">
    <source>
        <dbReference type="Proteomes" id="UP000688137"/>
    </source>
</evidence>
<keyword evidence="2" id="KW-1185">Reference proteome</keyword>
<dbReference type="EMBL" id="CAJJDM010000026">
    <property type="protein sequence ID" value="CAD8058289.1"/>
    <property type="molecule type" value="Genomic_DNA"/>
</dbReference>
<dbReference type="AlphaFoldDB" id="A0A8S1KS96"/>
<evidence type="ECO:0000313" key="1">
    <source>
        <dbReference type="EMBL" id="CAD8058289.1"/>
    </source>
</evidence>
<comment type="caution">
    <text evidence="1">The sequence shown here is derived from an EMBL/GenBank/DDBJ whole genome shotgun (WGS) entry which is preliminary data.</text>
</comment>
<organism evidence="1 2">
    <name type="scientific">Paramecium primaurelia</name>
    <dbReference type="NCBI Taxonomy" id="5886"/>
    <lineage>
        <taxon>Eukaryota</taxon>
        <taxon>Sar</taxon>
        <taxon>Alveolata</taxon>
        <taxon>Ciliophora</taxon>
        <taxon>Intramacronucleata</taxon>
        <taxon>Oligohymenophorea</taxon>
        <taxon>Peniculida</taxon>
        <taxon>Parameciidae</taxon>
        <taxon>Paramecium</taxon>
    </lineage>
</organism>
<gene>
    <name evidence="1" type="ORF">PPRIM_AZ9-3.1.T0270141</name>
</gene>
<dbReference type="Proteomes" id="UP000688137">
    <property type="component" value="Unassembled WGS sequence"/>
</dbReference>
<reference evidence="1" key="1">
    <citation type="submission" date="2021-01" db="EMBL/GenBank/DDBJ databases">
        <authorList>
            <consortium name="Genoscope - CEA"/>
            <person name="William W."/>
        </authorList>
    </citation>
    <scope>NUCLEOTIDE SEQUENCE</scope>
</reference>